<evidence type="ECO:0000256" key="1">
    <source>
        <dbReference type="SAM" id="MobiDB-lite"/>
    </source>
</evidence>
<reference evidence="2" key="1">
    <citation type="submission" date="2020-09" db="EMBL/GenBank/DDBJ databases">
        <title>Genome-Enabled Discovery of Anthraquinone Biosynthesis in Senna tora.</title>
        <authorList>
            <person name="Kang S.-H."/>
            <person name="Pandey R.P."/>
            <person name="Lee C.-M."/>
            <person name="Sim J.-S."/>
            <person name="Jeong J.-T."/>
            <person name="Choi B.-S."/>
            <person name="Jung M."/>
            <person name="Ginzburg D."/>
            <person name="Zhao K."/>
            <person name="Won S.Y."/>
            <person name="Oh T.-J."/>
            <person name="Yu Y."/>
            <person name="Kim N.-H."/>
            <person name="Lee O.R."/>
            <person name="Lee T.-H."/>
            <person name="Bashyal P."/>
            <person name="Kim T.-S."/>
            <person name="Lee W.-H."/>
            <person name="Kawkins C."/>
            <person name="Kim C.-K."/>
            <person name="Kim J.S."/>
            <person name="Ahn B.O."/>
            <person name="Rhee S.Y."/>
            <person name="Sohng J.K."/>
        </authorList>
    </citation>
    <scope>NUCLEOTIDE SEQUENCE</scope>
    <source>
        <tissue evidence="2">Leaf</tissue>
    </source>
</reference>
<comment type="caution">
    <text evidence="2">The sequence shown here is derived from an EMBL/GenBank/DDBJ whole genome shotgun (WGS) entry which is preliminary data.</text>
</comment>
<keyword evidence="3" id="KW-1185">Reference proteome</keyword>
<proteinExistence type="predicted"/>
<evidence type="ECO:0000313" key="3">
    <source>
        <dbReference type="Proteomes" id="UP000634136"/>
    </source>
</evidence>
<name>A0A834WMM1_9FABA</name>
<evidence type="ECO:0000313" key="2">
    <source>
        <dbReference type="EMBL" id="KAF7822409.1"/>
    </source>
</evidence>
<organism evidence="2 3">
    <name type="scientific">Senna tora</name>
    <dbReference type="NCBI Taxonomy" id="362788"/>
    <lineage>
        <taxon>Eukaryota</taxon>
        <taxon>Viridiplantae</taxon>
        <taxon>Streptophyta</taxon>
        <taxon>Embryophyta</taxon>
        <taxon>Tracheophyta</taxon>
        <taxon>Spermatophyta</taxon>
        <taxon>Magnoliopsida</taxon>
        <taxon>eudicotyledons</taxon>
        <taxon>Gunneridae</taxon>
        <taxon>Pentapetalae</taxon>
        <taxon>rosids</taxon>
        <taxon>fabids</taxon>
        <taxon>Fabales</taxon>
        <taxon>Fabaceae</taxon>
        <taxon>Caesalpinioideae</taxon>
        <taxon>Cassia clade</taxon>
        <taxon>Senna</taxon>
    </lineage>
</organism>
<feature type="compositionally biased region" description="Basic and acidic residues" evidence="1">
    <location>
        <begin position="106"/>
        <end position="116"/>
    </location>
</feature>
<gene>
    <name evidence="2" type="ORF">G2W53_027864</name>
</gene>
<accession>A0A834WMM1</accession>
<protein>
    <submittedName>
        <fullName evidence="2">Uncharacterized protein</fullName>
    </submittedName>
</protein>
<dbReference type="AlphaFoldDB" id="A0A834WMM1"/>
<sequence>MVLLSFSKSSRFSSNVARTEDSSRAGWNASRILNLGISVSLSGLGSSLVFIQTSLYTLSRLEIESTMDSLSKKGFIFGSKIGENRGGGIGGIQVGVLDDGSGGIGRPEDASGEREEMLESERERVFEFWDDGLEEESGINLGERVEEDAFDWVESEPEDVEGSEREGG</sequence>
<feature type="region of interest" description="Disordered" evidence="1">
    <location>
        <begin position="97"/>
        <end position="116"/>
    </location>
</feature>
<dbReference type="Proteomes" id="UP000634136">
    <property type="component" value="Unassembled WGS sequence"/>
</dbReference>
<dbReference type="EMBL" id="JAAIUW010000008">
    <property type="protein sequence ID" value="KAF7822409.1"/>
    <property type="molecule type" value="Genomic_DNA"/>
</dbReference>